<dbReference type="RefSeq" id="WP_157565572.1">
    <property type="nucleotide sequence ID" value="NZ_WQKZ01000003.1"/>
</dbReference>
<evidence type="ECO:0008006" key="3">
    <source>
        <dbReference type="Google" id="ProtNLM"/>
    </source>
</evidence>
<sequence>MNSTFTWLFFTLYNRIWRRSFSSRRWRQWGGLAAVFGFGATSAGCTSGAPPLLPPAPNSAQVLVRPYPTAFGYGTNLGYYGAAWPDERLAAAAAAAGSTTIRVTLPEEFLVKWGPNARRAAFSYYADSLGLRDLVCFVGEPTPAHRDPATYPGCHEQSRLFANLYEPIWQANGRVNPKNYYAQYIYDLTQRYGNNIRVWEVVNEPDFITNTVNEKWAGRAPAPAELPNLQAPVYRYIRTLRITWEVVKKYRPAAYVTPGGLGYAQFLDALLRYTDNPHDGRPTPHYPALGGAYFDLVDYHVYPSYYLRHRAWQRAGRFAYTRHSDGAAAQVLGHQAALAAVLRRYGYDGTTYPRKHFIVTETNIARRPSDWRFSSDEMQRNFGIKALVLAQVHDIRQLHFYSLAEAATAPPPGTAVSSEEEFKLMGLYEDFNRDAPGRQRLTQLGQAMRTTSSLLRGLPYNAAGTAALHLPPTVAGAAFGGASRLVYVLWAKTLTDQQENATATYTLPPLVGPGHLTQHAWNQAPGTPGQALPPSQPLALTGTPAFFVFDRPAPVAGLR</sequence>
<organism evidence="1 2">
    <name type="scientific">Hymenobacter ginkgonis</name>
    <dbReference type="NCBI Taxonomy" id="2682976"/>
    <lineage>
        <taxon>Bacteria</taxon>
        <taxon>Pseudomonadati</taxon>
        <taxon>Bacteroidota</taxon>
        <taxon>Cytophagia</taxon>
        <taxon>Cytophagales</taxon>
        <taxon>Hymenobacteraceae</taxon>
        <taxon>Hymenobacter</taxon>
    </lineage>
</organism>
<comment type="caution">
    <text evidence="1">The sequence shown here is derived from an EMBL/GenBank/DDBJ whole genome shotgun (WGS) entry which is preliminary data.</text>
</comment>
<dbReference type="EMBL" id="WQKZ01000003">
    <property type="protein sequence ID" value="MVN76986.1"/>
    <property type="molecule type" value="Genomic_DNA"/>
</dbReference>
<proteinExistence type="predicted"/>
<name>A0A7K1TEZ6_9BACT</name>
<evidence type="ECO:0000313" key="1">
    <source>
        <dbReference type="EMBL" id="MVN76986.1"/>
    </source>
</evidence>
<dbReference type="InterPro" id="IPR017853">
    <property type="entry name" value="GH"/>
</dbReference>
<accession>A0A7K1TEZ6</accession>
<gene>
    <name evidence="1" type="ORF">GO988_11680</name>
</gene>
<protein>
    <recommendedName>
        <fullName evidence="3">Glycoside hydrolase family 5 domain-containing protein</fullName>
    </recommendedName>
</protein>
<keyword evidence="2" id="KW-1185">Reference proteome</keyword>
<dbReference type="AlphaFoldDB" id="A0A7K1TEZ6"/>
<dbReference type="SUPFAM" id="SSF51445">
    <property type="entry name" value="(Trans)glycosidases"/>
    <property type="match status" value="1"/>
</dbReference>
<reference evidence="1 2" key="1">
    <citation type="submission" date="2019-12" db="EMBL/GenBank/DDBJ databases">
        <title>Hymenobacter sp. HMF4947 Genome sequencing and assembly.</title>
        <authorList>
            <person name="Kang H."/>
            <person name="Cha I."/>
            <person name="Kim H."/>
            <person name="Joh K."/>
        </authorList>
    </citation>
    <scope>NUCLEOTIDE SEQUENCE [LARGE SCALE GENOMIC DNA]</scope>
    <source>
        <strain evidence="1 2">HMF4947</strain>
    </source>
</reference>
<evidence type="ECO:0000313" key="2">
    <source>
        <dbReference type="Proteomes" id="UP000441336"/>
    </source>
</evidence>
<dbReference type="Gene3D" id="3.20.20.80">
    <property type="entry name" value="Glycosidases"/>
    <property type="match status" value="1"/>
</dbReference>
<dbReference type="Proteomes" id="UP000441336">
    <property type="component" value="Unassembled WGS sequence"/>
</dbReference>